<reference evidence="2 3" key="1">
    <citation type="submission" date="2019-07" db="EMBL/GenBank/DDBJ databases">
        <title>Whole genome shotgun sequence of Oceanithermus desulfurans NBRC 100063.</title>
        <authorList>
            <person name="Hosoyama A."/>
            <person name="Uohara A."/>
            <person name="Ohji S."/>
            <person name="Ichikawa N."/>
        </authorList>
    </citation>
    <scope>NUCLEOTIDE SEQUENCE [LARGE SCALE GENOMIC DNA]</scope>
    <source>
        <strain evidence="2 3">NBRC 100063</strain>
    </source>
</reference>
<feature type="region of interest" description="Disordered" evidence="1">
    <location>
        <begin position="42"/>
        <end position="74"/>
    </location>
</feature>
<dbReference type="PROSITE" id="PS51257">
    <property type="entry name" value="PROKAR_LIPOPROTEIN"/>
    <property type="match status" value="1"/>
</dbReference>
<dbReference type="AlphaFoldDB" id="A0A511RGL2"/>
<organism evidence="2 3">
    <name type="scientific">Oceanithermus desulfurans NBRC 100063</name>
    <dbReference type="NCBI Taxonomy" id="1227550"/>
    <lineage>
        <taxon>Bacteria</taxon>
        <taxon>Thermotogati</taxon>
        <taxon>Deinococcota</taxon>
        <taxon>Deinococci</taxon>
        <taxon>Thermales</taxon>
        <taxon>Thermaceae</taxon>
        <taxon>Oceanithermus</taxon>
    </lineage>
</organism>
<gene>
    <name evidence="2" type="ORF">ODE01S_02230</name>
</gene>
<dbReference type="Proteomes" id="UP000321827">
    <property type="component" value="Unassembled WGS sequence"/>
</dbReference>
<dbReference type="EMBL" id="BJXN01000001">
    <property type="protein sequence ID" value="GEM88789.1"/>
    <property type="molecule type" value="Genomic_DNA"/>
</dbReference>
<sequence length="98" mass="10427">MRSVRSATCTSVEPVSPGNWANFSMIACFSAVVSAIVSSVRPGSAAALPASKQTPAYTPRRRLSNRARRSQPKTAPYGAVLGVWKTVHHKRMPGAGTM</sequence>
<proteinExistence type="predicted"/>
<name>A0A511RGL2_9DEIN</name>
<comment type="caution">
    <text evidence="2">The sequence shown here is derived from an EMBL/GenBank/DDBJ whole genome shotgun (WGS) entry which is preliminary data.</text>
</comment>
<evidence type="ECO:0000313" key="2">
    <source>
        <dbReference type="EMBL" id="GEM88789.1"/>
    </source>
</evidence>
<evidence type="ECO:0000313" key="3">
    <source>
        <dbReference type="Proteomes" id="UP000321827"/>
    </source>
</evidence>
<protein>
    <submittedName>
        <fullName evidence="2">Uncharacterized protein</fullName>
    </submittedName>
</protein>
<feature type="compositionally biased region" description="Basic residues" evidence="1">
    <location>
        <begin position="59"/>
        <end position="71"/>
    </location>
</feature>
<evidence type="ECO:0000256" key="1">
    <source>
        <dbReference type="SAM" id="MobiDB-lite"/>
    </source>
</evidence>
<accession>A0A511RGL2</accession>